<keyword evidence="4" id="KW-0539">Nucleus</keyword>
<dbReference type="GO" id="GO:0000981">
    <property type="term" value="F:DNA-binding transcription factor activity, RNA polymerase II-specific"/>
    <property type="evidence" value="ECO:0007669"/>
    <property type="project" value="InterPro"/>
</dbReference>
<dbReference type="CDD" id="cd00067">
    <property type="entry name" value="GAL4"/>
    <property type="match status" value="1"/>
</dbReference>
<dbReference type="PANTHER" id="PTHR47424:SF6">
    <property type="entry name" value="PROLINE UTILIZATION TRANS-ACTIVATOR"/>
    <property type="match status" value="1"/>
</dbReference>
<dbReference type="InterPro" id="IPR051127">
    <property type="entry name" value="Fungal_SecMet_Regulators"/>
</dbReference>
<feature type="region of interest" description="Disordered" evidence="5">
    <location>
        <begin position="1"/>
        <end position="26"/>
    </location>
</feature>
<dbReference type="PANTHER" id="PTHR47424">
    <property type="entry name" value="REGULATORY PROTEIN GAL4"/>
    <property type="match status" value="1"/>
</dbReference>
<dbReference type="InterPro" id="IPR001138">
    <property type="entry name" value="Zn2Cys6_DnaBD"/>
</dbReference>
<evidence type="ECO:0000256" key="3">
    <source>
        <dbReference type="ARBA" id="ARBA00023163"/>
    </source>
</evidence>
<comment type="caution">
    <text evidence="7">The sequence shown here is derived from an EMBL/GenBank/DDBJ whole genome shotgun (WGS) entry which is preliminary data.</text>
</comment>
<dbReference type="PROSITE" id="PS00463">
    <property type="entry name" value="ZN2_CY6_FUNGAL_1"/>
    <property type="match status" value="1"/>
</dbReference>
<feature type="compositionally biased region" description="Polar residues" evidence="5">
    <location>
        <begin position="419"/>
        <end position="443"/>
    </location>
</feature>
<dbReference type="InterPro" id="IPR007219">
    <property type="entry name" value="XnlR_reg_dom"/>
</dbReference>
<keyword evidence="1" id="KW-0479">Metal-binding</keyword>
<dbReference type="GO" id="GO:0008270">
    <property type="term" value="F:zinc ion binding"/>
    <property type="evidence" value="ECO:0007669"/>
    <property type="project" value="InterPro"/>
</dbReference>
<feature type="domain" description="Zn(2)-C6 fungal-type" evidence="6">
    <location>
        <begin position="32"/>
        <end position="63"/>
    </location>
</feature>
<dbReference type="GO" id="GO:0003677">
    <property type="term" value="F:DNA binding"/>
    <property type="evidence" value="ECO:0007669"/>
    <property type="project" value="InterPro"/>
</dbReference>
<dbReference type="GO" id="GO:0006351">
    <property type="term" value="P:DNA-templated transcription"/>
    <property type="evidence" value="ECO:0007669"/>
    <property type="project" value="InterPro"/>
</dbReference>
<dbReference type="CDD" id="cd12148">
    <property type="entry name" value="fungal_TF_MHR"/>
    <property type="match status" value="1"/>
</dbReference>
<protein>
    <submittedName>
        <fullName evidence="7">Thiamine repressible genes regulatory protein thi1</fullName>
    </submittedName>
</protein>
<dbReference type="SMART" id="SM00906">
    <property type="entry name" value="Fungal_trans"/>
    <property type="match status" value="1"/>
</dbReference>
<dbReference type="AlphaFoldDB" id="A0A9P9XSF6"/>
<dbReference type="OrthoDB" id="2283488at2759"/>
<keyword evidence="8" id="KW-1185">Reference proteome</keyword>
<evidence type="ECO:0000256" key="4">
    <source>
        <dbReference type="ARBA" id="ARBA00023242"/>
    </source>
</evidence>
<dbReference type="Proteomes" id="UP001056436">
    <property type="component" value="Unassembled WGS sequence"/>
</dbReference>
<reference evidence="7" key="1">
    <citation type="submission" date="2019-01" db="EMBL/GenBank/DDBJ databases">
        <title>Colletotrichum abscissum LGMF1257.</title>
        <authorList>
            <person name="Baroncelli R."/>
        </authorList>
    </citation>
    <scope>NUCLEOTIDE SEQUENCE</scope>
    <source>
        <strain evidence="7">Ca142</strain>
    </source>
</reference>
<feature type="region of interest" description="Disordered" evidence="5">
    <location>
        <begin position="152"/>
        <end position="175"/>
    </location>
</feature>
<keyword evidence="3" id="KW-0804">Transcription</keyword>
<feature type="compositionally biased region" description="Low complexity" evidence="5">
    <location>
        <begin position="77"/>
        <end position="93"/>
    </location>
</feature>
<name>A0A9P9XSF6_9PEZI</name>
<dbReference type="EMBL" id="SDAQ01000001">
    <property type="protein sequence ID" value="KAI3559627.1"/>
    <property type="molecule type" value="Genomic_DNA"/>
</dbReference>
<feature type="region of interest" description="Disordered" evidence="5">
    <location>
        <begin position="663"/>
        <end position="690"/>
    </location>
</feature>
<evidence type="ECO:0000259" key="6">
    <source>
        <dbReference type="PROSITE" id="PS50048"/>
    </source>
</evidence>
<feature type="region of interest" description="Disordered" evidence="5">
    <location>
        <begin position="65"/>
        <end position="105"/>
    </location>
</feature>
<evidence type="ECO:0000256" key="5">
    <source>
        <dbReference type="SAM" id="MobiDB-lite"/>
    </source>
</evidence>
<organism evidence="7 8">
    <name type="scientific">Colletotrichum abscissum</name>
    <dbReference type="NCBI Taxonomy" id="1671311"/>
    <lineage>
        <taxon>Eukaryota</taxon>
        <taxon>Fungi</taxon>
        <taxon>Dikarya</taxon>
        <taxon>Ascomycota</taxon>
        <taxon>Pezizomycotina</taxon>
        <taxon>Sordariomycetes</taxon>
        <taxon>Hypocreomycetidae</taxon>
        <taxon>Glomerellales</taxon>
        <taxon>Glomerellaceae</taxon>
        <taxon>Colletotrichum</taxon>
        <taxon>Colletotrichum acutatum species complex</taxon>
    </lineage>
</organism>
<proteinExistence type="predicted"/>
<accession>A0A9P9XSF6</accession>
<evidence type="ECO:0000256" key="1">
    <source>
        <dbReference type="ARBA" id="ARBA00022723"/>
    </source>
</evidence>
<gene>
    <name evidence="7" type="ORF">CABS02_00602</name>
</gene>
<dbReference type="SUPFAM" id="SSF57701">
    <property type="entry name" value="Zn2/Cys6 DNA-binding domain"/>
    <property type="match status" value="1"/>
</dbReference>
<sequence length="769" mass="84781">MKATLPPMESPAERRRRRRRVPDAIRKRAPRACDRCKARKNKCIETPSGVCVRCTEGSHPCRFERERSPAGEEHEASTSTITSITAGTRSIGIPERESNRTNNDVSFTLNTPLGQSMNDEFSPADSAPSEAFMWPRFLSRLRDAFCLDSQPPSGDQDLASLQPRISDTPPADPAERRRIKRAVKSFPPRGVADFLVSVCIAYGTDIFFYLDQSHFMAELDQLYNDEQSTLREDSGFVCLVLAVFALGSQWTALARPEDLGSAASTEDRSVDPGRIFYNQARILISDLLDRPCLKSVQATFILGVYLMPASAISASYVYMGLALRKALAIGLHQEPDDPSLTEDEKETRRRLWWSIYSLERTVTIKLNRPRSVDQEIITAGLPKPTSRDASQKFDNLQHQIANAAFVRIIDKLSEPGSVDLSSPKQCPKANVTSRGWSNTNHSHTGALRRPTDAQISLKAWKKGLPSSLKLQNVDPKSSSYRAVFHLHLNYYFAWIDMGKVSVVTVVRARLQTLFHATAGQSDVPRDVEQSSEACIKAAKKMLELFEGLCRGGNMARFSFTDFQGCSIATIIVLLAGILDRDSGYEGRVAFGLDCLRKMSSFGNTTAKMGVRFVEALQSITNEARSKLVMARRREMSQAQEASSGQAEGYGRWAEWLATAEVVGSPSSDESDLEGEQSGQPPAPAHGSLISPDIMLSSPWEEAAALQLQEMSASSFGMPAPEGVAADETTLMPLPTGEEAWLPSFAWNDDQMYLMGLTGMDGLDFMGGIS</sequence>
<dbReference type="Gene3D" id="4.10.240.10">
    <property type="entry name" value="Zn(2)-C6 fungal-type DNA-binding domain"/>
    <property type="match status" value="1"/>
</dbReference>
<keyword evidence="2" id="KW-0805">Transcription regulation</keyword>
<dbReference type="InterPro" id="IPR036864">
    <property type="entry name" value="Zn2-C6_fun-type_DNA-bd_sf"/>
</dbReference>
<feature type="compositionally biased region" description="Basic and acidic residues" evidence="5">
    <location>
        <begin position="65"/>
        <end position="76"/>
    </location>
</feature>
<dbReference type="PROSITE" id="PS50048">
    <property type="entry name" value="ZN2_CY6_FUNGAL_2"/>
    <property type="match status" value="1"/>
</dbReference>
<evidence type="ECO:0000313" key="8">
    <source>
        <dbReference type="Proteomes" id="UP001056436"/>
    </source>
</evidence>
<dbReference type="Pfam" id="PF04082">
    <property type="entry name" value="Fungal_trans"/>
    <property type="match status" value="1"/>
</dbReference>
<evidence type="ECO:0000256" key="2">
    <source>
        <dbReference type="ARBA" id="ARBA00023015"/>
    </source>
</evidence>
<dbReference type="SMART" id="SM00066">
    <property type="entry name" value="GAL4"/>
    <property type="match status" value="1"/>
</dbReference>
<feature type="region of interest" description="Disordered" evidence="5">
    <location>
        <begin position="419"/>
        <end position="448"/>
    </location>
</feature>
<evidence type="ECO:0000313" key="7">
    <source>
        <dbReference type="EMBL" id="KAI3559627.1"/>
    </source>
</evidence>